<evidence type="ECO:0000313" key="1">
    <source>
        <dbReference type="EMBL" id="GIX99112.1"/>
    </source>
</evidence>
<proteinExistence type="predicted"/>
<dbReference type="AlphaFoldDB" id="A0AAV4PNZ6"/>
<dbReference type="Proteomes" id="UP001054837">
    <property type="component" value="Unassembled WGS sequence"/>
</dbReference>
<reference evidence="1 2" key="1">
    <citation type="submission" date="2021-06" db="EMBL/GenBank/DDBJ databases">
        <title>Caerostris darwini draft genome.</title>
        <authorList>
            <person name="Kono N."/>
            <person name="Arakawa K."/>
        </authorList>
    </citation>
    <scope>NUCLEOTIDE SEQUENCE [LARGE SCALE GENOMIC DNA]</scope>
</reference>
<evidence type="ECO:0000313" key="2">
    <source>
        <dbReference type="Proteomes" id="UP001054837"/>
    </source>
</evidence>
<name>A0AAV4PNZ6_9ARAC</name>
<accession>A0AAV4PNZ6</accession>
<sequence length="98" mass="10885">MIRRHNGRSHTSPWFFTAVITKRRGHPIKPLSFLGTGSLYSLGDSTNLSPVPIRHAPLVHWRLGQLDQQLHPNSSILITFIGSLNMISAFDSPLPSTS</sequence>
<gene>
    <name evidence="1" type="ORF">CDAR_497751</name>
</gene>
<comment type="caution">
    <text evidence="1">The sequence shown here is derived from an EMBL/GenBank/DDBJ whole genome shotgun (WGS) entry which is preliminary data.</text>
</comment>
<keyword evidence="2" id="KW-1185">Reference proteome</keyword>
<dbReference type="EMBL" id="BPLQ01003268">
    <property type="protein sequence ID" value="GIX99112.1"/>
    <property type="molecule type" value="Genomic_DNA"/>
</dbReference>
<organism evidence="1 2">
    <name type="scientific">Caerostris darwini</name>
    <dbReference type="NCBI Taxonomy" id="1538125"/>
    <lineage>
        <taxon>Eukaryota</taxon>
        <taxon>Metazoa</taxon>
        <taxon>Ecdysozoa</taxon>
        <taxon>Arthropoda</taxon>
        <taxon>Chelicerata</taxon>
        <taxon>Arachnida</taxon>
        <taxon>Araneae</taxon>
        <taxon>Araneomorphae</taxon>
        <taxon>Entelegynae</taxon>
        <taxon>Araneoidea</taxon>
        <taxon>Araneidae</taxon>
        <taxon>Caerostris</taxon>
    </lineage>
</organism>
<protein>
    <submittedName>
        <fullName evidence="1">Uncharacterized protein</fullName>
    </submittedName>
</protein>